<dbReference type="KEGG" id="pcot:PCOAH_00048260"/>
<dbReference type="GO" id="GO:0042709">
    <property type="term" value="C:succinate-CoA ligase complex"/>
    <property type="evidence" value="ECO:0007669"/>
    <property type="project" value="TreeGrafter"/>
</dbReference>
<evidence type="ECO:0000256" key="5">
    <source>
        <dbReference type="ARBA" id="ARBA00022741"/>
    </source>
</evidence>
<keyword evidence="2 10" id="KW-0816">Tricarboxylic acid cycle</keyword>
<dbReference type="InterPro" id="IPR016102">
    <property type="entry name" value="Succinyl-CoA_synth-like"/>
</dbReference>
<evidence type="ECO:0000259" key="12">
    <source>
        <dbReference type="Pfam" id="PF08442"/>
    </source>
</evidence>
<organism evidence="13 14">
    <name type="scientific">Plasmodium coatneyi</name>
    <dbReference type="NCBI Taxonomy" id="208452"/>
    <lineage>
        <taxon>Eukaryota</taxon>
        <taxon>Sar</taxon>
        <taxon>Alveolata</taxon>
        <taxon>Apicomplexa</taxon>
        <taxon>Aconoidasida</taxon>
        <taxon>Haemosporida</taxon>
        <taxon>Plasmodiidae</taxon>
        <taxon>Plasmodium</taxon>
    </lineage>
</organism>
<comment type="catalytic activity">
    <reaction evidence="10">
        <text>succinate + ATP + CoA = succinyl-CoA + ADP + phosphate</text>
        <dbReference type="Rhea" id="RHEA:17661"/>
        <dbReference type="ChEBI" id="CHEBI:30031"/>
        <dbReference type="ChEBI" id="CHEBI:30616"/>
        <dbReference type="ChEBI" id="CHEBI:43474"/>
        <dbReference type="ChEBI" id="CHEBI:57287"/>
        <dbReference type="ChEBI" id="CHEBI:57292"/>
        <dbReference type="ChEBI" id="CHEBI:456216"/>
        <dbReference type="EC" id="6.2.1.5"/>
    </reaction>
</comment>
<dbReference type="InterPro" id="IPR005811">
    <property type="entry name" value="SUCC_ACL_C"/>
</dbReference>
<dbReference type="Gene3D" id="3.30.470.20">
    <property type="entry name" value="ATP-grasp fold, B domain"/>
    <property type="match status" value="1"/>
</dbReference>
<comment type="subunit">
    <text evidence="9">Heterodimer of an alpha and a beta subunit. The beta subunit determines specificity for GTP.</text>
</comment>
<comment type="cofactor">
    <cofactor evidence="10">
        <name>Mg(2+)</name>
        <dbReference type="ChEBI" id="CHEBI:18420"/>
    </cofactor>
    <text evidence="10">Binds 1 Mg(2+) ion per subunit.</text>
</comment>
<comment type="pathway">
    <text evidence="1 10">Carbohydrate metabolism; tricarboxylic acid cycle; succinate from succinyl-CoA (ligase route): step 1/1.</text>
</comment>
<dbReference type="VEuPathDB" id="PlasmoDB:PCOAH_00048260"/>
<dbReference type="OrthoDB" id="1552at2759"/>
<keyword evidence="4 10" id="KW-0479">Metal-binding</keyword>
<dbReference type="UniPathway" id="UPA00223">
    <property type="reaction ID" value="UER00999"/>
</dbReference>
<dbReference type="GO" id="GO:0006099">
    <property type="term" value="P:tricarboxylic acid cycle"/>
    <property type="evidence" value="ECO:0007669"/>
    <property type="project" value="UniProtKB-UniRule"/>
</dbReference>
<dbReference type="Gene3D" id="3.30.1490.20">
    <property type="entry name" value="ATP-grasp fold, A domain"/>
    <property type="match status" value="1"/>
</dbReference>
<evidence type="ECO:0000256" key="4">
    <source>
        <dbReference type="ARBA" id="ARBA00022723"/>
    </source>
</evidence>
<dbReference type="PIRSF" id="PIRSF001554">
    <property type="entry name" value="SucCS_beta"/>
    <property type="match status" value="1"/>
</dbReference>
<keyword evidence="14" id="KW-1185">Reference proteome</keyword>
<feature type="binding site" evidence="10">
    <location>
        <position position="105"/>
    </location>
    <ligand>
        <name>ATP</name>
        <dbReference type="ChEBI" id="CHEBI:30616"/>
    </ligand>
</feature>
<dbReference type="Pfam" id="PF00549">
    <property type="entry name" value="Ligase_CoA"/>
    <property type="match status" value="1"/>
</dbReference>
<keyword evidence="6 10" id="KW-0067">ATP-binding</keyword>
<feature type="domain" description="ATP-grasp fold succinyl-CoA synthetase-type" evidence="12">
    <location>
        <begin position="58"/>
        <end position="269"/>
    </location>
</feature>
<comment type="function">
    <text evidence="10">Succinyl-CoA synthetase functions in the citric acid cycle (TCA), coupling the hydrolysis of succinyl-CoA to the synthesis of ATP and thus represents the only step of substrate-level phosphorylation in the TCA. The beta subunit provides nucleotide specificity of the enzyme and binds the substrate succinate, while the binding sites for coenzyme A and phosphate are found in the alpha subunit.</text>
</comment>
<keyword evidence="5 10" id="KW-0547">Nucleotide-binding</keyword>
<dbReference type="PANTHER" id="PTHR11815:SF1">
    <property type="entry name" value="SUCCINATE--COA LIGASE [ADP-FORMING] SUBUNIT BETA, MITOCHONDRIAL"/>
    <property type="match status" value="1"/>
</dbReference>
<sequence length="468" mass="52181">MMNMMNMMNMRRETKFILKLRRSMGHCPSVITNGRDKWTTRSGMTNRHVLTSKRHLSIHEYLSIDLLRKNMIPCAQGYAAKTPEEAEEKALELQSLCGDVDLVIKAQILSGGRGVGYFKENNFEGGVHICRNSTEVKEIASKMLNNTLVTKQTGEDGKKCNTVFICERFYIRKERYVAFLLDRSSDGILLLGSSMGGSSIEEISKKNPEAIHKMSIDVQNGFSHGQSREFCEKIGFKNTELDIATDVIANLYKIFKRYDCTLLEINPFSETNDGRVLCCDAKLNFDDNAEYRQKEIFQQRDLSQENAEEIEAKKFNLNYVSLDGNIACMVNGAGLAMATLDLIVLHNGSPSNFLDVGGGATEDEITEALRIINKNAKAKVCFINILGGIMRCDIIARGIIKAFKDTGFAKPLIVRLEGTNQDEAEELLRQSGIKCIFCQDMNLAAKKSVAMASIIEAAGHADVQVAFT</sequence>
<dbReference type="HAMAP" id="MF_00558">
    <property type="entry name" value="Succ_CoA_beta"/>
    <property type="match status" value="1"/>
</dbReference>
<dbReference type="GeneID" id="30911557"/>
<accession>A0A1B1E693</accession>
<feature type="binding site" evidence="10">
    <location>
        <position position="174"/>
    </location>
    <ligand>
        <name>ATP</name>
        <dbReference type="ChEBI" id="CHEBI:30616"/>
    </ligand>
</feature>
<keyword evidence="10" id="KW-0496">Mitochondrion</keyword>
<dbReference type="InterPro" id="IPR005809">
    <property type="entry name" value="Succ_CoA_ligase-like_bsu"/>
</dbReference>
<dbReference type="GO" id="GO:0004775">
    <property type="term" value="F:succinate-CoA ligase (ADP-forming) activity"/>
    <property type="evidence" value="ECO:0007669"/>
    <property type="project" value="UniProtKB-UniRule"/>
</dbReference>
<proteinExistence type="inferred from homology"/>
<feature type="binding site" evidence="10">
    <location>
        <begin position="112"/>
        <end position="114"/>
    </location>
    <ligand>
        <name>ATP</name>
        <dbReference type="ChEBI" id="CHEBI:30616"/>
    </ligand>
</feature>
<comment type="similarity">
    <text evidence="10">Belongs to the succinate/malate CoA ligase beta subunit family.</text>
</comment>
<dbReference type="NCBIfam" id="NF001913">
    <property type="entry name" value="PRK00696.1"/>
    <property type="match status" value="1"/>
</dbReference>
<dbReference type="PANTHER" id="PTHR11815">
    <property type="entry name" value="SUCCINYL-COA SYNTHETASE BETA CHAIN"/>
    <property type="match status" value="1"/>
</dbReference>
<feature type="binding site" evidence="10">
    <location>
        <position position="280"/>
    </location>
    <ligand>
        <name>Mg(2+)</name>
        <dbReference type="ChEBI" id="CHEBI:18420"/>
    </ligand>
</feature>
<dbReference type="Proteomes" id="UP000092716">
    <property type="component" value="Chromosome 13"/>
</dbReference>
<evidence type="ECO:0000259" key="11">
    <source>
        <dbReference type="Pfam" id="PF00549"/>
    </source>
</evidence>
<dbReference type="FunFam" id="3.30.470.20:FF:000002">
    <property type="entry name" value="Succinate--CoA ligase [ADP-forming] subunit beta"/>
    <property type="match status" value="1"/>
</dbReference>
<evidence type="ECO:0000313" key="13">
    <source>
        <dbReference type="EMBL" id="ANQ10503.1"/>
    </source>
</evidence>
<feature type="domain" description="ATP-citrate synthase/succinyl-CoA ligase C-terminal" evidence="11">
    <location>
        <begin position="329"/>
        <end position="449"/>
    </location>
</feature>
<evidence type="ECO:0000256" key="9">
    <source>
        <dbReference type="ARBA" id="ARBA00063570"/>
    </source>
</evidence>
<evidence type="ECO:0000256" key="7">
    <source>
        <dbReference type="ARBA" id="ARBA00022842"/>
    </source>
</evidence>
<dbReference type="GO" id="GO:0006104">
    <property type="term" value="P:succinyl-CoA metabolic process"/>
    <property type="evidence" value="ECO:0007669"/>
    <property type="project" value="TreeGrafter"/>
</dbReference>
<keyword evidence="7 10" id="KW-0460">Magnesium</keyword>
<evidence type="ECO:0000256" key="1">
    <source>
        <dbReference type="ARBA" id="ARBA00005064"/>
    </source>
</evidence>
<reference evidence="14" key="1">
    <citation type="submission" date="2016-06" db="EMBL/GenBank/DDBJ databases">
        <title>First high quality genome sequence of Plasmodium coatneyi using continuous long reads from single molecule, real-time sequencing.</title>
        <authorList>
            <person name="Chien J.-T."/>
            <person name="Pakala S.B."/>
            <person name="Geraldo J.A."/>
            <person name="Lapp S.A."/>
            <person name="Barnwell J.W."/>
            <person name="Kissinger J.C."/>
            <person name="Galinski M.R."/>
            <person name="Humphrey J.C."/>
        </authorList>
    </citation>
    <scope>NUCLEOTIDE SEQUENCE [LARGE SCALE GENOMIC DNA]</scope>
    <source>
        <strain evidence="14">Hackeri</strain>
    </source>
</reference>
<evidence type="ECO:0000256" key="8">
    <source>
        <dbReference type="ARBA" id="ARBA00022946"/>
    </source>
</evidence>
<evidence type="ECO:0000313" key="14">
    <source>
        <dbReference type="Proteomes" id="UP000092716"/>
    </source>
</evidence>
<gene>
    <name evidence="13" type="ORF">PCOAH_00048260</name>
</gene>
<dbReference type="EMBL" id="CP016251">
    <property type="protein sequence ID" value="ANQ10503.1"/>
    <property type="molecule type" value="Genomic_DNA"/>
</dbReference>
<keyword evidence="8" id="KW-0809">Transit peptide</keyword>
<dbReference type="SUPFAM" id="SSF56059">
    <property type="entry name" value="Glutathione synthetase ATP-binding domain-like"/>
    <property type="match status" value="1"/>
</dbReference>
<dbReference type="NCBIfam" id="TIGR01016">
    <property type="entry name" value="sucCoAbeta"/>
    <property type="match status" value="1"/>
</dbReference>
<dbReference type="GO" id="GO:0005524">
    <property type="term" value="F:ATP binding"/>
    <property type="evidence" value="ECO:0007669"/>
    <property type="project" value="UniProtKB-UniRule"/>
</dbReference>
<evidence type="ECO:0000256" key="10">
    <source>
        <dbReference type="HAMAP-Rule" id="MF_03219"/>
    </source>
</evidence>
<protein>
    <recommendedName>
        <fullName evidence="10">Succinate--CoA ligase [ADP-forming] subunit beta, mitochondrial</fullName>
        <ecNumber evidence="10">6.2.1.5</ecNumber>
    </recommendedName>
    <alternativeName>
        <fullName evidence="10">Succinyl-CoA synthetase beta chain</fullName>
        <shortName evidence="10">SCS-beta</shortName>
    </alternativeName>
</protein>
<dbReference type="Pfam" id="PF08442">
    <property type="entry name" value="ATP-grasp_2"/>
    <property type="match status" value="1"/>
</dbReference>
<dbReference type="Gene3D" id="3.40.50.261">
    <property type="entry name" value="Succinyl-CoA synthetase domains"/>
    <property type="match status" value="1"/>
</dbReference>
<dbReference type="AlphaFoldDB" id="A0A1B1E693"/>
<feature type="binding site" evidence="10">
    <location>
        <begin position="388"/>
        <end position="390"/>
    </location>
    <ligand>
        <name>substrate</name>
        <note>ligand shared with subunit alpha</note>
    </ligand>
</feature>
<comment type="subcellular location">
    <subcellularLocation>
        <location evidence="10">Mitochondrion</location>
    </subcellularLocation>
</comment>
<evidence type="ECO:0000256" key="2">
    <source>
        <dbReference type="ARBA" id="ARBA00022532"/>
    </source>
</evidence>
<dbReference type="EC" id="6.2.1.5" evidence="10"/>
<feature type="binding site" evidence="10">
    <location>
        <position position="331"/>
    </location>
    <ligand>
        <name>substrate</name>
        <note>ligand shared with subunit alpha</note>
    </ligand>
</feature>
<dbReference type="InterPro" id="IPR013650">
    <property type="entry name" value="ATP-grasp_succ-CoA_synth-type"/>
</dbReference>
<feature type="binding site" evidence="10">
    <location>
        <position position="266"/>
    </location>
    <ligand>
        <name>Mg(2+)</name>
        <dbReference type="ChEBI" id="CHEBI:18420"/>
    </ligand>
</feature>
<dbReference type="RefSeq" id="XP_019917198.1">
    <property type="nucleotide sequence ID" value="XM_020061609.1"/>
</dbReference>
<dbReference type="FunFam" id="3.30.1490.20:FF:000004">
    <property type="entry name" value="Succinate--CoA ligase [ADP-forming] subunit beta, mitochondrial"/>
    <property type="match status" value="1"/>
</dbReference>
<dbReference type="GO" id="GO:0005739">
    <property type="term" value="C:mitochondrion"/>
    <property type="evidence" value="ECO:0007669"/>
    <property type="project" value="UniProtKB-SubCell"/>
</dbReference>
<dbReference type="GO" id="GO:0000287">
    <property type="term" value="F:magnesium ion binding"/>
    <property type="evidence" value="ECO:0007669"/>
    <property type="project" value="UniProtKB-UniRule"/>
</dbReference>
<dbReference type="FunFam" id="3.40.50.261:FF:000001">
    <property type="entry name" value="Succinate--CoA ligase [ADP-forming] subunit beta"/>
    <property type="match status" value="1"/>
</dbReference>
<name>A0A1B1E693_9APIC</name>
<dbReference type="InterPro" id="IPR013815">
    <property type="entry name" value="ATP_grasp_subdomain_1"/>
</dbReference>
<dbReference type="SUPFAM" id="SSF52210">
    <property type="entry name" value="Succinyl-CoA synthetase domains"/>
    <property type="match status" value="1"/>
</dbReference>
<keyword evidence="3 10" id="KW-0436">Ligase</keyword>
<evidence type="ECO:0000256" key="3">
    <source>
        <dbReference type="ARBA" id="ARBA00022598"/>
    </source>
</evidence>
<evidence type="ECO:0000256" key="6">
    <source>
        <dbReference type="ARBA" id="ARBA00022840"/>
    </source>
</evidence>